<dbReference type="Proteomes" id="UP000004207">
    <property type="component" value="Unassembled WGS sequence"/>
</dbReference>
<evidence type="ECO:0000256" key="1">
    <source>
        <dbReference type="ARBA" id="ARBA00007228"/>
    </source>
</evidence>
<keyword evidence="6" id="KW-1185">Reference proteome</keyword>
<name>F5S8G6_KINKI</name>
<dbReference type="SUPFAM" id="SSF55315">
    <property type="entry name" value="L30e-like"/>
    <property type="match status" value="1"/>
</dbReference>
<dbReference type="InterPro" id="IPR001537">
    <property type="entry name" value="SpoU_MeTrfase"/>
</dbReference>
<dbReference type="Gene3D" id="3.40.1280.10">
    <property type="match status" value="1"/>
</dbReference>
<feature type="domain" description="RNA 2-O ribose methyltransferase substrate binding" evidence="4">
    <location>
        <begin position="74"/>
        <end position="148"/>
    </location>
</feature>
<dbReference type="HOGENOM" id="CLU_021322_3_2_4"/>
<sequence length="302" mass="33255">MVDLKCRLLFSCSKNKQPALFIIQSSHKPTYPHPCPHVLHKMNPVIQSPQNNQLKHLAKLLSASKHRREHQQTVLEGVHLLSAYLDAGNTPEQVYVPEHRAQSPEIAALLCRLPANRVHLVSHNALRKISSLADANDIMALIALPQPSPLPEQGDCVVLERIQDAGNVGAVLRSAAAAGIVHIILSDGCADAYAPKVLRAGMGAHFLLHIHERVDLTQWRSQYHDRVLVTALSEHNNFSLYDLTLQQPSAWIFGNEGSGVSPQIQNIATANVKIPMLGATESLNIAQAATVCLFEQMRQRLK</sequence>
<dbReference type="Pfam" id="PF22435">
    <property type="entry name" value="MRM3-like_sub_bind"/>
    <property type="match status" value="1"/>
</dbReference>
<dbReference type="GO" id="GO:0008173">
    <property type="term" value="F:RNA methyltransferase activity"/>
    <property type="evidence" value="ECO:0007669"/>
    <property type="project" value="InterPro"/>
</dbReference>
<dbReference type="SUPFAM" id="SSF75217">
    <property type="entry name" value="alpha/beta knot"/>
    <property type="match status" value="1"/>
</dbReference>
<dbReference type="GO" id="GO:0006396">
    <property type="term" value="P:RNA processing"/>
    <property type="evidence" value="ECO:0007669"/>
    <property type="project" value="InterPro"/>
</dbReference>
<dbReference type="Gene3D" id="3.30.1330.30">
    <property type="match status" value="1"/>
</dbReference>
<protein>
    <submittedName>
        <fullName evidence="5">TrmH family RNA methyltransferase</fullName>
    </submittedName>
</protein>
<dbReference type="InterPro" id="IPR029064">
    <property type="entry name" value="Ribosomal_eL30-like_sf"/>
</dbReference>
<dbReference type="AlphaFoldDB" id="F5S8G6"/>
<dbReference type="STRING" id="504.KKKWG1_1942"/>
<dbReference type="eggNOG" id="COG0566">
    <property type="taxonomic scope" value="Bacteria"/>
</dbReference>
<evidence type="ECO:0000256" key="2">
    <source>
        <dbReference type="ARBA" id="ARBA00022603"/>
    </source>
</evidence>
<dbReference type="GO" id="GO:0005737">
    <property type="term" value="C:cytoplasm"/>
    <property type="evidence" value="ECO:0007669"/>
    <property type="project" value="UniProtKB-ARBA"/>
</dbReference>
<keyword evidence="3 5" id="KW-0808">Transferase</keyword>
<comment type="similarity">
    <text evidence="1">Belongs to the class IV-like SAM-binding methyltransferase superfamily. RNA methyltransferase TrmH family.</text>
</comment>
<accession>F5S8G6</accession>
<dbReference type="InterPro" id="IPR013123">
    <property type="entry name" value="SpoU_subst-bd"/>
</dbReference>
<dbReference type="PANTHER" id="PTHR43191">
    <property type="entry name" value="RRNA METHYLTRANSFERASE 3"/>
    <property type="match status" value="1"/>
</dbReference>
<comment type="caution">
    <text evidence="5">The sequence shown here is derived from an EMBL/GenBank/DDBJ whole genome shotgun (WGS) entry which is preliminary data.</text>
</comment>
<evidence type="ECO:0000256" key="3">
    <source>
        <dbReference type="ARBA" id="ARBA00022679"/>
    </source>
</evidence>
<organism evidence="5 6">
    <name type="scientific">Kingella kingae ATCC 23330</name>
    <dbReference type="NCBI Taxonomy" id="887327"/>
    <lineage>
        <taxon>Bacteria</taxon>
        <taxon>Pseudomonadati</taxon>
        <taxon>Pseudomonadota</taxon>
        <taxon>Betaproteobacteria</taxon>
        <taxon>Neisseriales</taxon>
        <taxon>Neisseriaceae</taxon>
        <taxon>Kingella</taxon>
    </lineage>
</organism>
<dbReference type="EMBL" id="AFHS01000048">
    <property type="protein sequence ID" value="EGK08207.1"/>
    <property type="molecule type" value="Genomic_DNA"/>
</dbReference>
<dbReference type="CDD" id="cd18095">
    <property type="entry name" value="SpoU-like_rRNA-MTase"/>
    <property type="match status" value="1"/>
</dbReference>
<dbReference type="SMART" id="SM00967">
    <property type="entry name" value="SpoU_sub_bind"/>
    <property type="match status" value="1"/>
</dbReference>
<dbReference type="GO" id="GO:0032259">
    <property type="term" value="P:methylation"/>
    <property type="evidence" value="ECO:0007669"/>
    <property type="project" value="UniProtKB-KW"/>
</dbReference>
<dbReference type="InterPro" id="IPR029026">
    <property type="entry name" value="tRNA_m1G_MTases_N"/>
</dbReference>
<gene>
    <name evidence="5" type="ORF">HMPREF0476_1499</name>
</gene>
<dbReference type="GO" id="GO:0003723">
    <property type="term" value="F:RNA binding"/>
    <property type="evidence" value="ECO:0007669"/>
    <property type="project" value="InterPro"/>
</dbReference>
<dbReference type="InterPro" id="IPR029028">
    <property type="entry name" value="Alpha/beta_knot_MTases"/>
</dbReference>
<evidence type="ECO:0000313" key="6">
    <source>
        <dbReference type="Proteomes" id="UP000004207"/>
    </source>
</evidence>
<dbReference type="PANTHER" id="PTHR43191:SF2">
    <property type="entry name" value="RRNA METHYLTRANSFERASE 3, MITOCHONDRIAL"/>
    <property type="match status" value="1"/>
</dbReference>
<keyword evidence="2 5" id="KW-0489">Methyltransferase</keyword>
<evidence type="ECO:0000259" key="4">
    <source>
        <dbReference type="SMART" id="SM00967"/>
    </source>
</evidence>
<proteinExistence type="inferred from homology"/>
<dbReference type="Pfam" id="PF00588">
    <property type="entry name" value="SpoU_methylase"/>
    <property type="match status" value="1"/>
</dbReference>
<dbReference type="InterPro" id="IPR051259">
    <property type="entry name" value="rRNA_Methyltransferase"/>
</dbReference>
<dbReference type="InterPro" id="IPR053888">
    <property type="entry name" value="MRM3-like_sub_bind"/>
</dbReference>
<reference evidence="5 6" key="1">
    <citation type="submission" date="2011-04" db="EMBL/GenBank/DDBJ databases">
        <authorList>
            <person name="Muzny D."/>
            <person name="Qin X."/>
            <person name="Deng J."/>
            <person name="Jiang H."/>
            <person name="Liu Y."/>
            <person name="Qu J."/>
            <person name="Song X.-Z."/>
            <person name="Zhang L."/>
            <person name="Thornton R."/>
            <person name="Coyle M."/>
            <person name="Francisco L."/>
            <person name="Jackson L."/>
            <person name="Javaid M."/>
            <person name="Korchina V."/>
            <person name="Kovar C."/>
            <person name="Mata R."/>
            <person name="Mathew T."/>
            <person name="Ngo R."/>
            <person name="Nguyen L."/>
            <person name="Nguyen N."/>
            <person name="Okwuonu G."/>
            <person name="Ongeri F."/>
            <person name="Pham C."/>
            <person name="Simmons D."/>
            <person name="Wilczek-Boney K."/>
            <person name="Hale W."/>
            <person name="Jakkamsetti A."/>
            <person name="Pham P."/>
            <person name="Ruth R."/>
            <person name="San Lucas F."/>
            <person name="Warren J."/>
            <person name="Zhang J."/>
            <person name="Zhao Z."/>
            <person name="Zhou C."/>
            <person name="Zhu D."/>
            <person name="Lee S."/>
            <person name="Bess C."/>
            <person name="Blankenburg K."/>
            <person name="Forbes L."/>
            <person name="Fu Q."/>
            <person name="Gubbala S."/>
            <person name="Hirani K."/>
            <person name="Jayaseelan J.C."/>
            <person name="Lara F."/>
            <person name="Munidasa M."/>
            <person name="Palculict T."/>
            <person name="Patil S."/>
            <person name="Pu L.-L."/>
            <person name="Saada N."/>
            <person name="Tang L."/>
            <person name="Weissenberger G."/>
            <person name="Zhu Y."/>
            <person name="Hemphill L."/>
            <person name="Shang Y."/>
            <person name="Youmans B."/>
            <person name="Ayvaz T."/>
            <person name="Ross M."/>
            <person name="Santibanez J."/>
            <person name="Aqrawi P."/>
            <person name="Gross S."/>
            <person name="Joshi V."/>
            <person name="Fowler G."/>
            <person name="Nazareth L."/>
            <person name="Reid J."/>
            <person name="Worley K."/>
            <person name="Petrosino J."/>
            <person name="Highlander S."/>
            <person name="Gibbs R."/>
        </authorList>
    </citation>
    <scope>NUCLEOTIDE SEQUENCE [LARGE SCALE GENOMIC DNA]</scope>
    <source>
        <strain evidence="5 6">ATCC 23330</strain>
    </source>
</reference>
<evidence type="ECO:0000313" key="5">
    <source>
        <dbReference type="EMBL" id="EGK08207.1"/>
    </source>
</evidence>